<reference evidence="2" key="1">
    <citation type="submission" date="2018-03" db="EMBL/GenBank/DDBJ databases">
        <authorList>
            <person name="Guldener U."/>
        </authorList>
    </citation>
    <scope>NUCLEOTIDE SEQUENCE</scope>
</reference>
<evidence type="ECO:0000256" key="1">
    <source>
        <dbReference type="SAM" id="MobiDB-lite"/>
    </source>
</evidence>
<feature type="compositionally biased region" description="Basic and acidic residues" evidence="1">
    <location>
        <begin position="470"/>
        <end position="486"/>
    </location>
</feature>
<keyword evidence="3" id="KW-1185">Reference proteome</keyword>
<dbReference type="AlphaFoldDB" id="A0AAE8N420"/>
<evidence type="ECO:0000313" key="2">
    <source>
        <dbReference type="EMBL" id="SPO06006.1"/>
    </source>
</evidence>
<protein>
    <recommendedName>
        <fullName evidence="4">F-box domain-containing protein</fullName>
    </recommendedName>
</protein>
<comment type="caution">
    <text evidence="2">The sequence shown here is derived from an EMBL/GenBank/DDBJ whole genome shotgun (WGS) entry which is preliminary data.</text>
</comment>
<gene>
    <name evidence="2" type="ORF">DNG_08695</name>
</gene>
<dbReference type="SUPFAM" id="SSF81383">
    <property type="entry name" value="F-box domain"/>
    <property type="match status" value="1"/>
</dbReference>
<name>A0AAE8N420_9PEZI</name>
<dbReference type="InterPro" id="IPR036047">
    <property type="entry name" value="F-box-like_dom_sf"/>
</dbReference>
<evidence type="ECO:0000313" key="3">
    <source>
        <dbReference type="Proteomes" id="UP001187682"/>
    </source>
</evidence>
<accession>A0AAE8N420</accession>
<dbReference type="EMBL" id="ONZQ02000014">
    <property type="protein sequence ID" value="SPO06006.1"/>
    <property type="molecule type" value="Genomic_DNA"/>
</dbReference>
<feature type="region of interest" description="Disordered" evidence="1">
    <location>
        <begin position="460"/>
        <end position="486"/>
    </location>
</feature>
<organism evidence="2 3">
    <name type="scientific">Cephalotrichum gorgonifer</name>
    <dbReference type="NCBI Taxonomy" id="2041049"/>
    <lineage>
        <taxon>Eukaryota</taxon>
        <taxon>Fungi</taxon>
        <taxon>Dikarya</taxon>
        <taxon>Ascomycota</taxon>
        <taxon>Pezizomycotina</taxon>
        <taxon>Sordariomycetes</taxon>
        <taxon>Hypocreomycetidae</taxon>
        <taxon>Microascales</taxon>
        <taxon>Microascaceae</taxon>
        <taxon>Cephalotrichum</taxon>
    </lineage>
</organism>
<evidence type="ECO:0008006" key="4">
    <source>
        <dbReference type="Google" id="ProtNLM"/>
    </source>
</evidence>
<dbReference type="Proteomes" id="UP001187682">
    <property type="component" value="Unassembled WGS sequence"/>
</dbReference>
<proteinExistence type="predicted"/>
<sequence length="486" mass="53698">MSSLLDLPDDLICEILGQSGLGGLAYWSLTCRRIHALLRAHERHLSKKVYLSNLDSPPHGHDIDWVQEVKDLALTLRAYNHESMTRFKYRDRKTIEETIAKLLRNATPAQGVSPLSSSPTHLPSRNVLFLSRLFDKGTWRARFLLLSDIHTPHDEVSRPSNSLFGVEAKYHCLYGQVVTSHGGGISPHGIIYDAHKSYELAEYKVYDLVEYVGSGSWGPFKADGSGAVNWARVEAAMVVLANNTADMGHEMGYLVNAPPFSGSYPNSYCCPFLGRELLPAAIAADPYGITGTWVRVLSSMDPQSFRSFNWPGPVPPVDARDLFDRQSTKHVLMDLKTAEIEIPGPSNAGSLPVVRFTGNAQPMNGVFDENLFFDITGSCRTTPRGDVQWEMTCIFRGRARWRVEAIQIGGVRSGRGAVGSWFPADLDEEGPVGPVAFWKTADIPPGVARSGGRHHHRHFAGEAQNQNELKVPDLEGVRGKVGRLED</sequence>